<feature type="binding site" evidence="15">
    <location>
        <position position="219"/>
    </location>
    <ligand>
        <name>pyruvate</name>
        <dbReference type="ChEBI" id="CHEBI:15361"/>
    </ligand>
</feature>
<organism evidence="16 17">
    <name type="scientific">Janthinobacterium agaricidamnosum</name>
    <dbReference type="NCBI Taxonomy" id="55508"/>
    <lineage>
        <taxon>Bacteria</taxon>
        <taxon>Pseudomonadati</taxon>
        <taxon>Pseudomonadota</taxon>
        <taxon>Betaproteobacteria</taxon>
        <taxon>Burkholderiales</taxon>
        <taxon>Oxalobacteraceae</taxon>
        <taxon>Janthinobacterium</taxon>
    </lineage>
</organism>
<feature type="active site" description="Proton donor/acceptor" evidence="12 14">
    <location>
        <position position="151"/>
    </location>
</feature>
<dbReference type="CDD" id="cd00950">
    <property type="entry name" value="DHDPS"/>
    <property type="match status" value="1"/>
</dbReference>
<dbReference type="EMBL" id="CP033019">
    <property type="protein sequence ID" value="AYM78350.1"/>
    <property type="molecule type" value="Genomic_DNA"/>
</dbReference>
<dbReference type="GO" id="GO:0008840">
    <property type="term" value="F:4-hydroxy-tetrahydrodipicolinate synthase activity"/>
    <property type="evidence" value="ECO:0007669"/>
    <property type="project" value="UniProtKB-UniRule"/>
</dbReference>
<dbReference type="InterPro" id="IPR020624">
    <property type="entry name" value="Schiff_base-form_aldolases_CS"/>
</dbReference>
<keyword evidence="7 12" id="KW-0220">Diaminopimelate biosynthesis</keyword>
<dbReference type="Gene3D" id="3.20.20.70">
    <property type="entry name" value="Aldolase class I"/>
    <property type="match status" value="1"/>
</dbReference>
<evidence type="ECO:0000256" key="11">
    <source>
        <dbReference type="ARBA" id="ARBA00047836"/>
    </source>
</evidence>
<dbReference type="GO" id="GO:0019877">
    <property type="term" value="P:diaminopimelate biosynthetic process"/>
    <property type="evidence" value="ECO:0007669"/>
    <property type="project" value="UniProtKB-UniRule"/>
</dbReference>
<dbReference type="RefSeq" id="WP_121670469.1">
    <property type="nucleotide sequence ID" value="NZ_CP033019.1"/>
</dbReference>
<dbReference type="InterPro" id="IPR005263">
    <property type="entry name" value="DapA"/>
</dbReference>
<keyword evidence="6 12" id="KW-0028">Amino-acid biosynthesis</keyword>
<protein>
    <recommendedName>
        <fullName evidence="4 12">4-hydroxy-tetrahydrodipicolinate synthase</fullName>
        <shortName evidence="12">HTPA synthase</shortName>
        <ecNumber evidence="4 12">4.3.3.7</ecNumber>
    </recommendedName>
</protein>
<evidence type="ECO:0000256" key="6">
    <source>
        <dbReference type="ARBA" id="ARBA00022605"/>
    </source>
</evidence>
<name>A0A3G2EET2_9BURK</name>
<dbReference type="GO" id="GO:0009089">
    <property type="term" value="P:lysine biosynthetic process via diaminopimelate"/>
    <property type="evidence" value="ECO:0007669"/>
    <property type="project" value="UniProtKB-UniRule"/>
</dbReference>
<dbReference type="Pfam" id="PF00701">
    <property type="entry name" value="DHDPS"/>
    <property type="match status" value="1"/>
</dbReference>
<dbReference type="GO" id="GO:0005737">
    <property type="term" value="C:cytoplasm"/>
    <property type="evidence" value="ECO:0007669"/>
    <property type="project" value="UniProtKB-SubCell"/>
</dbReference>
<feature type="binding site" evidence="12 15">
    <location>
        <position position="63"/>
    </location>
    <ligand>
        <name>pyruvate</name>
        <dbReference type="ChEBI" id="CHEBI:15361"/>
    </ligand>
</feature>
<dbReference type="HAMAP" id="MF_00418">
    <property type="entry name" value="DapA"/>
    <property type="match status" value="1"/>
</dbReference>
<dbReference type="NCBIfam" id="TIGR00674">
    <property type="entry name" value="dapA"/>
    <property type="match status" value="1"/>
</dbReference>
<dbReference type="PROSITE" id="PS00666">
    <property type="entry name" value="DHDPS_2"/>
    <property type="match status" value="1"/>
</dbReference>
<dbReference type="InterPro" id="IPR013785">
    <property type="entry name" value="Aldolase_TIM"/>
</dbReference>
<reference evidence="16 17" key="1">
    <citation type="submission" date="2018-10" db="EMBL/GenBank/DDBJ databases">
        <title>Effects of UV and annual dynamics of microbial communities in freshwater RAS systems.</title>
        <authorList>
            <person name="Bekkelund A.K."/>
            <person name="Hansen B.R."/>
            <person name="Stokken H."/>
            <person name="Eriksen B.F."/>
            <person name="Kashulin N.A."/>
        </authorList>
    </citation>
    <scope>NUCLEOTIDE SEQUENCE [LARGE SCALE GENOMIC DNA]</scope>
    <source>
        <strain evidence="16 17">BHSEK</strain>
    </source>
</reference>
<dbReference type="SMART" id="SM01130">
    <property type="entry name" value="DHDPS"/>
    <property type="match status" value="1"/>
</dbReference>
<evidence type="ECO:0000256" key="5">
    <source>
        <dbReference type="ARBA" id="ARBA00022490"/>
    </source>
</evidence>
<dbReference type="PIRSF" id="PIRSF001365">
    <property type="entry name" value="DHDPS"/>
    <property type="match status" value="1"/>
</dbReference>
<comment type="subcellular location">
    <subcellularLocation>
        <location evidence="12">Cytoplasm</location>
    </subcellularLocation>
</comment>
<comment type="subunit">
    <text evidence="12">Homotetramer; dimer of dimers.</text>
</comment>
<comment type="caution">
    <text evidence="12">Lacks conserved residue(s) required for the propagation of feature annotation.</text>
</comment>
<evidence type="ECO:0000256" key="1">
    <source>
        <dbReference type="ARBA" id="ARBA00003294"/>
    </source>
</evidence>
<evidence type="ECO:0000256" key="13">
    <source>
        <dbReference type="PIRNR" id="PIRNR001365"/>
    </source>
</evidence>
<dbReference type="PRINTS" id="PR00146">
    <property type="entry name" value="DHPICSNTHASE"/>
</dbReference>
<keyword evidence="9 12" id="KW-0456">Lyase</keyword>
<dbReference type="InterPro" id="IPR002220">
    <property type="entry name" value="DapA-like"/>
</dbReference>
<dbReference type="UniPathway" id="UPA00034">
    <property type="reaction ID" value="UER00017"/>
</dbReference>
<comment type="similarity">
    <text evidence="3 12 13">Belongs to the DapA family.</text>
</comment>
<comment type="function">
    <text evidence="1 12">Catalyzes the condensation of (S)-aspartate-beta-semialdehyde [(S)-ASA] and pyruvate to 4-hydroxy-tetrahydrodipicolinate (HTPA).</text>
</comment>
<dbReference type="AlphaFoldDB" id="A0A3G2EET2"/>
<dbReference type="InterPro" id="IPR020625">
    <property type="entry name" value="Schiff_base-form_aldolases_AS"/>
</dbReference>
<evidence type="ECO:0000256" key="9">
    <source>
        <dbReference type="ARBA" id="ARBA00023239"/>
    </source>
</evidence>
<evidence type="ECO:0000256" key="3">
    <source>
        <dbReference type="ARBA" id="ARBA00007592"/>
    </source>
</evidence>
<evidence type="ECO:0000256" key="14">
    <source>
        <dbReference type="PIRSR" id="PIRSR001365-1"/>
    </source>
</evidence>
<gene>
    <name evidence="12 16" type="primary">dapA</name>
    <name evidence="16" type="ORF">D9M09_23040</name>
</gene>
<evidence type="ECO:0000313" key="17">
    <source>
        <dbReference type="Proteomes" id="UP000279594"/>
    </source>
</evidence>
<evidence type="ECO:0000256" key="4">
    <source>
        <dbReference type="ARBA" id="ARBA00012086"/>
    </source>
</evidence>
<comment type="caution">
    <text evidence="12">Was originally thought to be a dihydrodipicolinate synthase (DHDPS), catalyzing the condensation of (S)-aspartate-beta-semialdehyde [(S)-ASA] and pyruvate to dihydrodipicolinate (DHDP). However, it was shown in E.coli that the product of the enzymatic reaction is not dihydrodipicolinate but in fact (4S)-4-hydroxy-2,3,4,5-tetrahydro-(2S)-dipicolinic acid (HTPA), and that the consecutive dehydration reaction leading to DHDP is not spontaneous but catalyzed by DapB.</text>
</comment>
<evidence type="ECO:0000256" key="7">
    <source>
        <dbReference type="ARBA" id="ARBA00022915"/>
    </source>
</evidence>
<keyword evidence="17" id="KW-1185">Reference proteome</keyword>
<dbReference type="PANTHER" id="PTHR12128">
    <property type="entry name" value="DIHYDRODIPICOLINATE SYNTHASE"/>
    <property type="match status" value="1"/>
</dbReference>
<keyword evidence="8 12" id="KW-0457">Lysine biosynthesis</keyword>
<dbReference type="PANTHER" id="PTHR12128:SF66">
    <property type="entry name" value="4-HYDROXY-2-OXOGLUTARATE ALDOLASE, MITOCHONDRIAL"/>
    <property type="match status" value="1"/>
</dbReference>
<evidence type="ECO:0000256" key="15">
    <source>
        <dbReference type="PIRSR" id="PIRSR001365-2"/>
    </source>
</evidence>
<proteinExistence type="inferred from homology"/>
<evidence type="ECO:0000313" key="16">
    <source>
        <dbReference type="EMBL" id="AYM78350.1"/>
    </source>
</evidence>
<evidence type="ECO:0000256" key="8">
    <source>
        <dbReference type="ARBA" id="ARBA00023154"/>
    </source>
</evidence>
<dbReference type="SUPFAM" id="SSF51569">
    <property type="entry name" value="Aldolase"/>
    <property type="match status" value="1"/>
</dbReference>
<accession>A0A3G2EET2</accession>
<comment type="catalytic activity">
    <reaction evidence="11 12">
        <text>L-aspartate 4-semialdehyde + pyruvate = (2S,4S)-4-hydroxy-2,3,4,5-tetrahydrodipicolinate + H2O + H(+)</text>
        <dbReference type="Rhea" id="RHEA:34171"/>
        <dbReference type="ChEBI" id="CHEBI:15361"/>
        <dbReference type="ChEBI" id="CHEBI:15377"/>
        <dbReference type="ChEBI" id="CHEBI:15378"/>
        <dbReference type="ChEBI" id="CHEBI:67139"/>
        <dbReference type="ChEBI" id="CHEBI:537519"/>
        <dbReference type="EC" id="4.3.3.7"/>
    </reaction>
</comment>
<keyword evidence="5 12" id="KW-0963">Cytoplasm</keyword>
<dbReference type="Proteomes" id="UP000279594">
    <property type="component" value="Chromosome"/>
</dbReference>
<comment type="pathway">
    <text evidence="2 12">Amino-acid biosynthesis; L-lysine biosynthesis via DAP pathway; (S)-tetrahydrodipicolinate from L-aspartate: step 3/4.</text>
</comment>
<evidence type="ECO:0000256" key="10">
    <source>
        <dbReference type="ARBA" id="ARBA00023270"/>
    </source>
</evidence>
<feature type="active site" description="Schiff-base intermediate with substrate" evidence="12 14">
    <location>
        <position position="179"/>
    </location>
</feature>
<feature type="site" description="Part of a proton relay during catalysis" evidence="12">
    <location>
        <position position="62"/>
    </location>
</feature>
<dbReference type="PROSITE" id="PS00665">
    <property type="entry name" value="DHDPS_1"/>
    <property type="match status" value="1"/>
</dbReference>
<dbReference type="EC" id="4.3.3.7" evidence="4 12"/>
<sequence length="345" mass="36420">MNQYSCEQAMSSSRITAHFQGIWVPMVTPFCDGDGDIDFDAAQQLACELAASGIDGLVVCGTTGEAAMLSAAEQTMLLDSVLEAVGPRFPVVMGIGGSDTRSVVSTVQRYNDHPLAGLLISAPAYVRPSQDGIVRHFQAIAAATDQSIVLYNVPARTGVNIEPQTAALLARDSHFVAIKEAGGKLQQLGELLLDTRLDVLCGDDALLLASLSMGGHGAMSAAAQVRPDLYAQLYHLVRQGRHGAAGALFKTMLPVIRLLFAEPNPAPVKAALAMQGKVGDALRLPMTPMSAAGQAALAEALEPLMELPAWTASDRDAPREGCLLQLVSPANIMPAVRQDDHRHHG</sequence>
<evidence type="ECO:0000256" key="12">
    <source>
        <dbReference type="HAMAP-Rule" id="MF_00418"/>
    </source>
</evidence>
<keyword evidence="10 12" id="KW-0704">Schiff base</keyword>
<feature type="site" description="Part of a proton relay during catalysis" evidence="12">
    <location>
        <position position="125"/>
    </location>
</feature>
<evidence type="ECO:0000256" key="2">
    <source>
        <dbReference type="ARBA" id="ARBA00005120"/>
    </source>
</evidence>